<feature type="region of interest" description="Disordered" evidence="8">
    <location>
        <begin position="1"/>
        <end position="67"/>
    </location>
</feature>
<dbReference type="CDD" id="cd18606">
    <property type="entry name" value="ABC_6TM_YOR1_D2_like"/>
    <property type="match status" value="1"/>
</dbReference>
<feature type="transmembrane region" description="Helical" evidence="9">
    <location>
        <begin position="995"/>
        <end position="1014"/>
    </location>
</feature>
<evidence type="ECO:0000256" key="6">
    <source>
        <dbReference type="ARBA" id="ARBA00022989"/>
    </source>
</evidence>
<dbReference type="GO" id="GO:0016020">
    <property type="term" value="C:membrane"/>
    <property type="evidence" value="ECO:0007669"/>
    <property type="project" value="UniProtKB-SubCell"/>
</dbReference>
<dbReference type="InterPro" id="IPR050173">
    <property type="entry name" value="ABC_transporter_C-like"/>
</dbReference>
<dbReference type="InterPro" id="IPR003593">
    <property type="entry name" value="AAA+_ATPase"/>
</dbReference>
<dbReference type="CDD" id="cd18597">
    <property type="entry name" value="ABC_6TM_YOR1_D1_like"/>
    <property type="match status" value="1"/>
</dbReference>
<dbReference type="RefSeq" id="XP_002542736.1">
    <property type="nucleotide sequence ID" value="XM_002542690.1"/>
</dbReference>
<feature type="region of interest" description="Disordered" evidence="8">
    <location>
        <begin position="303"/>
        <end position="322"/>
    </location>
</feature>
<dbReference type="HOGENOM" id="CLU_000604_27_3_1"/>
<evidence type="ECO:0000259" key="11">
    <source>
        <dbReference type="PROSITE" id="PS50929"/>
    </source>
</evidence>
<dbReference type="PANTHER" id="PTHR24223">
    <property type="entry name" value="ATP-BINDING CASSETTE SUB-FAMILY C"/>
    <property type="match status" value="1"/>
</dbReference>
<dbReference type="SUPFAM" id="SSF52540">
    <property type="entry name" value="P-loop containing nucleoside triphosphate hydrolases"/>
    <property type="match status" value="2"/>
</dbReference>
<dbReference type="FunFam" id="3.40.50.300:FF:000565">
    <property type="entry name" value="ABC bile acid transporter"/>
    <property type="match status" value="1"/>
</dbReference>
<evidence type="ECO:0000256" key="3">
    <source>
        <dbReference type="ARBA" id="ARBA00022692"/>
    </source>
</evidence>
<dbReference type="Pfam" id="PF00664">
    <property type="entry name" value="ABC_membrane"/>
    <property type="match status" value="2"/>
</dbReference>
<feature type="domain" description="ABC transporter" evidence="10">
    <location>
        <begin position="1194"/>
        <end position="1449"/>
    </location>
</feature>
<evidence type="ECO:0000259" key="10">
    <source>
        <dbReference type="PROSITE" id="PS50893"/>
    </source>
</evidence>
<comment type="subcellular location">
    <subcellularLocation>
        <location evidence="1">Membrane</location>
        <topology evidence="1">Multi-pass membrane protein</topology>
    </subcellularLocation>
</comment>
<feature type="transmembrane region" description="Helical" evidence="9">
    <location>
        <begin position="353"/>
        <end position="376"/>
    </location>
</feature>
<feature type="transmembrane region" description="Helical" evidence="9">
    <location>
        <begin position="492"/>
        <end position="510"/>
    </location>
</feature>
<feature type="transmembrane region" description="Helical" evidence="9">
    <location>
        <begin position="917"/>
        <end position="940"/>
    </location>
</feature>
<feature type="transmembrane region" description="Helical" evidence="9">
    <location>
        <begin position="382"/>
        <end position="400"/>
    </location>
</feature>
<feature type="compositionally biased region" description="Basic and acidic residues" evidence="8">
    <location>
        <begin position="1"/>
        <end position="11"/>
    </location>
</feature>
<feature type="domain" description="ABC transmembrane type-1" evidence="11">
    <location>
        <begin position="883"/>
        <end position="1158"/>
    </location>
</feature>
<feature type="compositionally biased region" description="Polar residues" evidence="8">
    <location>
        <begin position="56"/>
        <end position="67"/>
    </location>
</feature>
<gene>
    <name evidence="12" type="ORF">UREG_02252</name>
</gene>
<evidence type="ECO:0000313" key="12">
    <source>
        <dbReference type="EMBL" id="EEP77403.1"/>
    </source>
</evidence>
<feature type="transmembrane region" description="Helical" evidence="9">
    <location>
        <begin position="881"/>
        <end position="905"/>
    </location>
</feature>
<dbReference type="InterPro" id="IPR003439">
    <property type="entry name" value="ABC_transporter-like_ATP-bd"/>
</dbReference>
<feature type="compositionally biased region" description="Acidic residues" evidence="8">
    <location>
        <begin position="822"/>
        <end position="834"/>
    </location>
</feature>
<dbReference type="eggNOG" id="KOG0054">
    <property type="taxonomic scope" value="Eukaryota"/>
</dbReference>
<keyword evidence="6 9" id="KW-1133">Transmembrane helix</keyword>
<dbReference type="CDD" id="cd03244">
    <property type="entry name" value="ABCC_MRP_domain2"/>
    <property type="match status" value="1"/>
</dbReference>
<keyword evidence="3 9" id="KW-0812">Transmembrane</keyword>
<dbReference type="SUPFAM" id="SSF90123">
    <property type="entry name" value="ABC transporter transmembrane region"/>
    <property type="match status" value="2"/>
</dbReference>
<evidence type="ECO:0000256" key="7">
    <source>
        <dbReference type="ARBA" id="ARBA00023136"/>
    </source>
</evidence>
<evidence type="ECO:0000256" key="9">
    <source>
        <dbReference type="SAM" id="Phobius"/>
    </source>
</evidence>
<reference evidence="13" key="1">
    <citation type="journal article" date="2009" name="Genome Res.">
        <title>Comparative genomic analyses of the human fungal pathogens Coccidioides and their relatives.</title>
        <authorList>
            <person name="Sharpton T.J."/>
            <person name="Stajich J.E."/>
            <person name="Rounsley S.D."/>
            <person name="Gardner M.J."/>
            <person name="Wortman J.R."/>
            <person name="Jordar V.S."/>
            <person name="Maiti R."/>
            <person name="Kodira C.D."/>
            <person name="Neafsey D.E."/>
            <person name="Zeng Q."/>
            <person name="Hung C.-Y."/>
            <person name="McMahan C."/>
            <person name="Muszewska A."/>
            <person name="Grynberg M."/>
            <person name="Mandel M.A."/>
            <person name="Kellner E.M."/>
            <person name="Barker B.M."/>
            <person name="Galgiani J.N."/>
            <person name="Orbach M.J."/>
            <person name="Kirkland T.N."/>
            <person name="Cole G.T."/>
            <person name="Henn M.R."/>
            <person name="Birren B.W."/>
            <person name="Taylor J.W."/>
        </authorList>
    </citation>
    <scope>NUCLEOTIDE SEQUENCE [LARGE SCALE GENOMIC DNA]</scope>
    <source>
        <strain evidence="13">UAMH 1704</strain>
    </source>
</reference>
<dbReference type="FunFam" id="3.40.50.300:FF:002040">
    <property type="entry name" value="ABC multidrug transporter (Eurofung)"/>
    <property type="match status" value="1"/>
</dbReference>
<dbReference type="PROSITE" id="PS00211">
    <property type="entry name" value="ABC_TRANSPORTER_1"/>
    <property type="match status" value="2"/>
</dbReference>
<feature type="region of interest" description="Disordered" evidence="8">
    <location>
        <begin position="816"/>
        <end position="841"/>
    </location>
</feature>
<feature type="domain" description="ABC transmembrane type-1" evidence="11">
    <location>
        <begin position="175"/>
        <end position="522"/>
    </location>
</feature>
<keyword evidence="13" id="KW-1185">Reference proteome</keyword>
<dbReference type="Gene3D" id="3.40.50.300">
    <property type="entry name" value="P-loop containing nucleotide triphosphate hydrolases"/>
    <property type="match status" value="2"/>
</dbReference>
<dbReference type="Pfam" id="PF00005">
    <property type="entry name" value="ABC_tran"/>
    <property type="match status" value="2"/>
</dbReference>
<evidence type="ECO:0000256" key="1">
    <source>
        <dbReference type="ARBA" id="ARBA00004141"/>
    </source>
</evidence>
<dbReference type="SMART" id="SM00382">
    <property type="entry name" value="AAA"/>
    <property type="match status" value="2"/>
</dbReference>
<dbReference type="InterPro" id="IPR011527">
    <property type="entry name" value="ABC1_TM_dom"/>
</dbReference>
<dbReference type="OrthoDB" id="6500128at2759"/>
<dbReference type="InterPro" id="IPR017871">
    <property type="entry name" value="ABC_transporter-like_CS"/>
</dbReference>
<feature type="region of interest" description="Disordered" evidence="8">
    <location>
        <begin position="273"/>
        <end position="293"/>
    </location>
</feature>
<dbReference type="EMBL" id="CH476615">
    <property type="protein sequence ID" value="EEP77403.1"/>
    <property type="molecule type" value="Genomic_DNA"/>
</dbReference>
<proteinExistence type="predicted"/>
<keyword evidence="4" id="KW-0547">Nucleotide-binding</keyword>
<feature type="region of interest" description="Disordered" evidence="8">
    <location>
        <begin position="564"/>
        <end position="605"/>
    </location>
</feature>
<keyword evidence="7 9" id="KW-0472">Membrane</keyword>
<dbReference type="GeneID" id="8441530"/>
<dbReference type="InterPro" id="IPR036640">
    <property type="entry name" value="ABC1_TM_sf"/>
</dbReference>
<dbReference type="FunCoup" id="C4JEU2">
    <property type="interactions" value="215"/>
</dbReference>
<accession>C4JEU2</accession>
<keyword evidence="2" id="KW-0813">Transport</keyword>
<dbReference type="Gene3D" id="1.20.1560.10">
    <property type="entry name" value="ABC transporter type 1, transmembrane domain"/>
    <property type="match status" value="2"/>
</dbReference>
<dbReference type="Proteomes" id="UP000002058">
    <property type="component" value="Unassembled WGS sequence"/>
</dbReference>
<dbReference type="GO" id="GO:0140359">
    <property type="term" value="F:ABC-type transporter activity"/>
    <property type="evidence" value="ECO:0007669"/>
    <property type="project" value="InterPro"/>
</dbReference>
<dbReference type="PANTHER" id="PTHR24223:SF464">
    <property type="entry name" value="ABC-TYPE TRANSPORTER CICA"/>
    <property type="match status" value="1"/>
</dbReference>
<evidence type="ECO:0000256" key="8">
    <source>
        <dbReference type="SAM" id="MobiDB-lite"/>
    </source>
</evidence>
<dbReference type="OMA" id="QVTDAWT"/>
<keyword evidence="5" id="KW-0067">ATP-binding</keyword>
<name>C4JEU2_UNCRE</name>
<protein>
    <submittedName>
        <fullName evidence="12">Uncharacterized protein</fullName>
    </submittedName>
</protein>
<evidence type="ECO:0000256" key="4">
    <source>
        <dbReference type="ARBA" id="ARBA00022741"/>
    </source>
</evidence>
<dbReference type="InParanoid" id="C4JEU2"/>
<dbReference type="KEGG" id="ure:UREG_02252"/>
<evidence type="ECO:0000256" key="2">
    <source>
        <dbReference type="ARBA" id="ARBA00022448"/>
    </source>
</evidence>
<dbReference type="InterPro" id="IPR027417">
    <property type="entry name" value="P-loop_NTPase"/>
</dbReference>
<sequence length="1460" mass="163013">MAATLHNKEGENELGPGHNAASATPQAASFTGVVVAPDDEKDPRFSSSTSGADSSGKTQNDNADQIESIQRRTRWYSKLNPLRLRRPPPVPKERSVSRESKAGFFSVITFQWMSPLMMTGYLRPLELQDIWVVSPERSVDNLSEKLDASFKRRVDRGDRHPLLWAIYETFKFEFWLGGICQLFSSLLQVFTPYLTRYLIAFATDAYIARFTDRPQPPIGRGIGLAVGICVMQAFQSLSTSQFFFRGMMVGGQSRAALVNAIFAKATKISGRAKAGGKGMEKNPNEAGGSDAADLQSARDEVMHEISHKKSGKNKPGPKMSAKTAADIAGDGSGWSNGKIVALMSIDTDRIDKALGLFHLLWTAPIIIIVALILLLVNIGYSALSGYALLMLGVPVLTYSIKSLIVRRIRINAITDQRVSLTQEILQAVRFVKFFGWESSFLDRLKGIRKREIAAIQFVMSIRNAILCVSLSLPVFASMLAFITYSLTDHKLTPAPIFSSLAIFNTLRLPLNMLPLVIGQVTDAWTAICRIQEFLLAEEQKEDIKWDPTMVKALELKDAAFTWERLPTDPENENDKAKGAKRGKKQKAFQTPIERSDQATDSGIHSPAEPFKLTNLNISIGRNELIAVIGTVGSGKTSLLAALAGDMRLTAGGVAMGASRAFCPQYAWIQNASLKDNILFGKEYNNAWYNEVVEACALRADLDMLPAGDRTEIGERGITISGGQKQRLNIARAIYFDAELILMDDPLSAVDAHVGRHIMDHAICGLLKDKCRILATHQLHVLNRCDRIILMNDGRIETVDTFDNLMRDSETFQRLMATTSQEEKEDEREEADEVEVEQKPNEKTKPIKQPVMLMQQEERAVNSVSWGVWWAYISSFGWPTNFPLIVILLVLCNGANIVTSLWLSYWTSDKFSLPQGEYMGIYAALGASQAILMFGFSTILTTSGTNASKTMLQRAMTRVLRAPMSFFDTTPLGRITNRFSKDIHTMDNDLCDAMRIYYLTFTMIVSVIILIIVFYHFFAVALVPLLVLFLLAANFYRASAREMKRHEAVLRSVVFAQFSEAVSGTASIRAYGLQNHFIRRIRAAIDNMDSAYFLTFSNQRWLSVRLDAVGCLMVLVTGILVVTSRFDVEPSISGLVLSYILAIFQMLQFTVRQLAEVENNMNATERIHYYGTQLEEEAPLHLRELDISWPQKGEIIFSDVKMRYREGLPLVLQGLNMEIRGGERIGIVGRTGAGKSSIMSALFRLTELSGGSIRIDGIDISTVGLNDLRSRLAIIPQDPTLFRGTVRSNLDPFNQYSDLELWSALRKADLVGEVSSVTGPKQEFTESHENVQQQHQQQRIQLDSPVEEEGLNFSLGQRQLMALARALVRDSRIIVCDEATSSVDFETDQKIQKTMAQGFKGKTLLCIAHRLRTIINYDRICVMDQGRIAEFDTPMALWEAQGIFRSMCDRSGIVREDFVTD</sequence>
<feature type="transmembrane region" description="Helical" evidence="9">
    <location>
        <begin position="1105"/>
        <end position="1125"/>
    </location>
</feature>
<dbReference type="VEuPathDB" id="FungiDB:UREG_02252"/>
<dbReference type="PROSITE" id="PS50929">
    <property type="entry name" value="ABC_TM1F"/>
    <property type="match status" value="2"/>
</dbReference>
<dbReference type="GO" id="GO:0005524">
    <property type="term" value="F:ATP binding"/>
    <property type="evidence" value="ECO:0007669"/>
    <property type="project" value="UniProtKB-KW"/>
</dbReference>
<feature type="transmembrane region" description="Helical" evidence="9">
    <location>
        <begin position="464"/>
        <end position="486"/>
    </location>
</feature>
<feature type="compositionally biased region" description="Low complexity" evidence="8">
    <location>
        <begin position="46"/>
        <end position="55"/>
    </location>
</feature>
<dbReference type="STRING" id="336963.C4JEU2"/>
<evidence type="ECO:0000256" key="5">
    <source>
        <dbReference type="ARBA" id="ARBA00022840"/>
    </source>
</evidence>
<feature type="domain" description="ABC transporter" evidence="10">
    <location>
        <begin position="593"/>
        <end position="817"/>
    </location>
</feature>
<dbReference type="GO" id="GO:0016887">
    <property type="term" value="F:ATP hydrolysis activity"/>
    <property type="evidence" value="ECO:0007669"/>
    <property type="project" value="InterPro"/>
</dbReference>
<evidence type="ECO:0000313" key="13">
    <source>
        <dbReference type="Proteomes" id="UP000002058"/>
    </source>
</evidence>
<feature type="transmembrane region" description="Helical" evidence="9">
    <location>
        <begin position="1020"/>
        <end position="1037"/>
    </location>
</feature>
<dbReference type="FunFam" id="1.20.1560.10:FF:000010">
    <property type="entry name" value="Multidrug resistance-associated ABC transporter"/>
    <property type="match status" value="1"/>
</dbReference>
<dbReference type="PROSITE" id="PS50893">
    <property type="entry name" value="ABC_TRANSPORTER_2"/>
    <property type="match status" value="2"/>
</dbReference>
<dbReference type="CDD" id="cd03250">
    <property type="entry name" value="ABCC_MRP_domain1"/>
    <property type="match status" value="1"/>
</dbReference>
<organism evidence="12 13">
    <name type="scientific">Uncinocarpus reesii (strain UAMH 1704)</name>
    <dbReference type="NCBI Taxonomy" id="336963"/>
    <lineage>
        <taxon>Eukaryota</taxon>
        <taxon>Fungi</taxon>
        <taxon>Dikarya</taxon>
        <taxon>Ascomycota</taxon>
        <taxon>Pezizomycotina</taxon>
        <taxon>Eurotiomycetes</taxon>
        <taxon>Eurotiomycetidae</taxon>
        <taxon>Onygenales</taxon>
        <taxon>Onygenaceae</taxon>
        <taxon>Uncinocarpus</taxon>
    </lineage>
</organism>